<evidence type="ECO:0000256" key="1">
    <source>
        <dbReference type="SAM" id="MobiDB-lite"/>
    </source>
</evidence>
<feature type="compositionally biased region" description="Low complexity" evidence="1">
    <location>
        <begin position="507"/>
        <end position="521"/>
    </location>
</feature>
<organism evidence="3">
    <name type="scientific">Leptosphaeria maculans (strain JN3 / isolate v23.1.3 / race Av1-4-5-6-7-8)</name>
    <name type="common">Blackleg fungus</name>
    <name type="synonym">Phoma lingam</name>
    <dbReference type="NCBI Taxonomy" id="985895"/>
    <lineage>
        <taxon>Eukaryota</taxon>
        <taxon>Fungi</taxon>
        <taxon>Dikarya</taxon>
        <taxon>Ascomycota</taxon>
        <taxon>Pezizomycotina</taxon>
        <taxon>Dothideomycetes</taxon>
        <taxon>Pleosporomycetidae</taxon>
        <taxon>Pleosporales</taxon>
        <taxon>Pleosporineae</taxon>
        <taxon>Leptosphaeriaceae</taxon>
        <taxon>Plenodomus</taxon>
        <taxon>Plenodomus lingam/Leptosphaeria maculans species complex</taxon>
    </lineage>
</organism>
<dbReference type="OMA" id="FARTHLW"/>
<sequence length="721" mass="78324">MATNHVPSDQTPLQAQNIYTDASYQHLFNSADRYGTPSWDSQLGQQAGLTANASGQHWHNGAFTQTSFPSHGQSYATQNPSARTPSPYQYGQFGQQGSMGNYGQSSNVDPTLGLDPNAIRQQQQQSPYPMPMRHATPQGQHGTITPQALQHNVTSTQQHRPSASPYQIPKSTSEIFAQQRSVPATSFVKPVRVPDYEIPKGRKSGGLYVVDQAALAKATKSIALNKFVTLGLESFHLATNRTALPVYTARQSIKDLKKAGADSKKLRAKLAMAKSQSKILKSVKRPMESLAGSRREVSESESSSESSEDDSDYTDDEEEEVMPIPASRPDDPHEAVRYDVIKATWFPSSSSPSSDKIKSSMREIWEVLSTIQKRWRIDSKAVTDAEDQKKVGELPVLKSRVTSQRDLLHSALKAALEFSHPDVVYHMGQIKPFLYLCYQFLANRFHSKDYDGPLSAVIFEVLSRCGTLTSELLEETKVIKALTSMKKHANEKHKGFIQQIIDSAVSNSKKAKASPSPSAGPTENKGAKRPATELGNRSGSEGPVVKKAKSVEPVTNGVKKDSATVPAKTSATSSATFAQKKAGEKAATASAPIKTRVSQIANKPSSIFASLTAAAKKPTAPTGTAATKSSVQAKSTAATAAKDRKPATTTPAKPAFSFAQTMASLPRRAKKRPSVCEKNLEDTSALLFARTHLWWTSSTSLMCQKRKKVTRRTLCGTLVTS</sequence>
<feature type="region of interest" description="Disordered" evidence="1">
    <location>
        <begin position="618"/>
        <end position="653"/>
    </location>
</feature>
<name>E5A9W4_LEPMJ</name>
<feature type="region of interest" description="Disordered" evidence="1">
    <location>
        <begin position="283"/>
        <end position="333"/>
    </location>
</feature>
<dbReference type="InParanoid" id="E5A9W4"/>
<dbReference type="EMBL" id="FP929138">
    <property type="protein sequence ID" value="CBY00455.1"/>
    <property type="molecule type" value="Genomic_DNA"/>
</dbReference>
<gene>
    <name evidence="2" type="ORF">LEMA_P015850.1</name>
</gene>
<dbReference type="VEuPathDB" id="FungiDB:LEMA_P015850.1"/>
<dbReference type="OrthoDB" id="4347at2759"/>
<feature type="region of interest" description="Disordered" evidence="1">
    <location>
        <begin position="507"/>
        <end position="591"/>
    </location>
</feature>
<feature type="compositionally biased region" description="Polar residues" evidence="1">
    <location>
        <begin position="56"/>
        <end position="109"/>
    </location>
</feature>
<feature type="compositionally biased region" description="Low complexity" evidence="1">
    <location>
        <begin position="563"/>
        <end position="580"/>
    </location>
</feature>
<protein>
    <submittedName>
        <fullName evidence="2">Predicted protein</fullName>
    </submittedName>
</protein>
<evidence type="ECO:0000313" key="2">
    <source>
        <dbReference type="EMBL" id="CBY00455.1"/>
    </source>
</evidence>
<dbReference type="HOGENOM" id="CLU_383590_0_0_1"/>
<proteinExistence type="predicted"/>
<feature type="compositionally biased region" description="Acidic residues" evidence="1">
    <location>
        <begin position="306"/>
        <end position="321"/>
    </location>
</feature>
<evidence type="ECO:0000313" key="3">
    <source>
        <dbReference type="Proteomes" id="UP000002668"/>
    </source>
</evidence>
<feature type="region of interest" description="Disordered" evidence="1">
    <location>
        <begin position="56"/>
        <end position="143"/>
    </location>
</feature>
<dbReference type="STRING" id="985895.E5A9W4"/>
<feature type="compositionally biased region" description="Low complexity" evidence="1">
    <location>
        <begin position="618"/>
        <end position="628"/>
    </location>
</feature>
<dbReference type="AlphaFoldDB" id="E5A9W4"/>
<reference evidence="3" key="1">
    <citation type="journal article" date="2011" name="Nat. Commun.">
        <title>Effector diversification within compartments of the Leptosphaeria maculans genome affected by Repeat-Induced Point mutations.</title>
        <authorList>
            <person name="Rouxel T."/>
            <person name="Grandaubert J."/>
            <person name="Hane J.K."/>
            <person name="Hoede C."/>
            <person name="van de Wouw A.P."/>
            <person name="Couloux A."/>
            <person name="Dominguez V."/>
            <person name="Anthouard V."/>
            <person name="Bally P."/>
            <person name="Bourras S."/>
            <person name="Cozijnsen A.J."/>
            <person name="Ciuffetti L.M."/>
            <person name="Degrave A."/>
            <person name="Dilmaghani A."/>
            <person name="Duret L."/>
            <person name="Fudal I."/>
            <person name="Goodwin S.B."/>
            <person name="Gout L."/>
            <person name="Glaser N."/>
            <person name="Linglin J."/>
            <person name="Kema G.H.J."/>
            <person name="Lapalu N."/>
            <person name="Lawrence C.B."/>
            <person name="May K."/>
            <person name="Meyer M."/>
            <person name="Ollivier B."/>
            <person name="Poulain J."/>
            <person name="Schoch C.L."/>
            <person name="Simon A."/>
            <person name="Spatafora J.W."/>
            <person name="Stachowiak A."/>
            <person name="Turgeon B.G."/>
            <person name="Tyler B.M."/>
            <person name="Vincent D."/>
            <person name="Weissenbach J."/>
            <person name="Amselem J."/>
            <person name="Quesneville H."/>
            <person name="Oliver R.P."/>
            <person name="Wincker P."/>
            <person name="Balesdent M.-H."/>
            <person name="Howlett B.J."/>
        </authorList>
    </citation>
    <scope>NUCLEOTIDE SEQUENCE [LARGE SCALE GENOMIC DNA]</scope>
    <source>
        <strain evidence="3">JN3 / isolate v23.1.3 / race Av1-4-5-6-7-8</strain>
    </source>
</reference>
<dbReference type="eggNOG" id="ENOG502S0GX">
    <property type="taxonomic scope" value="Eukaryota"/>
</dbReference>
<accession>E5A9W4</accession>
<feature type="compositionally biased region" description="Polar residues" evidence="1">
    <location>
        <begin position="629"/>
        <end position="638"/>
    </location>
</feature>
<dbReference type="Proteomes" id="UP000002668">
    <property type="component" value="Genome"/>
</dbReference>
<keyword evidence="3" id="KW-1185">Reference proteome</keyword>